<sequence>MLEKLINHYSNYSVILAIEFVTLIPIIVGVIFIRHLNISMKFLLIYYIIVFIRDFISNVSAVYRINNHYLYNLSGFVEIITVGLIYYKAVDTIKSKKWIAILAGLSVFFGTFLWSSTEFSSGILTLADLCSMGISILYFNTLIAELKIINILKHSLFWVSSGLIVQAAGTFFIFLFAKTVFSENVEYSVFYFYWQVRQIMYIIFCVLSSIGFWVSKEDKYNYT</sequence>
<dbReference type="AlphaFoldDB" id="A0A7K0ERL4"/>
<reference evidence="2 3" key="1">
    <citation type="journal article" date="2018" name="Antonie Van Leeuwenhoek">
        <title>Larkinella terrae sp. nov., isolated from soil on Jeju Island, South Korea.</title>
        <authorList>
            <person name="Ten L.N."/>
            <person name="Jeon J."/>
            <person name="Park S.J."/>
            <person name="Park S."/>
            <person name="Lee S.Y."/>
            <person name="Kim M.K."/>
            <person name="Jung H.Y."/>
        </authorList>
    </citation>
    <scope>NUCLEOTIDE SEQUENCE [LARGE SCALE GENOMIC DNA]</scope>
    <source>
        <strain evidence="2 3">KCTC 52001</strain>
    </source>
</reference>
<feature type="transmembrane region" description="Helical" evidence="1">
    <location>
        <begin position="69"/>
        <end position="87"/>
    </location>
</feature>
<evidence type="ECO:0000313" key="2">
    <source>
        <dbReference type="EMBL" id="MRS64437.1"/>
    </source>
</evidence>
<evidence type="ECO:0000256" key="1">
    <source>
        <dbReference type="SAM" id="Phobius"/>
    </source>
</evidence>
<keyword evidence="1" id="KW-0472">Membrane</keyword>
<dbReference type="Proteomes" id="UP000441754">
    <property type="component" value="Unassembled WGS sequence"/>
</dbReference>
<feature type="transmembrane region" description="Helical" evidence="1">
    <location>
        <begin position="156"/>
        <end position="176"/>
    </location>
</feature>
<protein>
    <submittedName>
        <fullName evidence="2">Uncharacterized protein</fullName>
    </submittedName>
</protein>
<feature type="transmembrane region" description="Helical" evidence="1">
    <location>
        <begin position="44"/>
        <end position="63"/>
    </location>
</feature>
<name>A0A7K0ERL4_9BACT</name>
<keyword evidence="1" id="KW-0812">Transmembrane</keyword>
<organism evidence="2 3">
    <name type="scientific">Larkinella terrae</name>
    <dbReference type="NCBI Taxonomy" id="2025311"/>
    <lineage>
        <taxon>Bacteria</taxon>
        <taxon>Pseudomonadati</taxon>
        <taxon>Bacteroidota</taxon>
        <taxon>Cytophagia</taxon>
        <taxon>Cytophagales</taxon>
        <taxon>Spirosomataceae</taxon>
        <taxon>Larkinella</taxon>
    </lineage>
</organism>
<feature type="transmembrane region" description="Helical" evidence="1">
    <location>
        <begin position="99"/>
        <end position="117"/>
    </location>
</feature>
<dbReference type="EMBL" id="WJXZ01000014">
    <property type="protein sequence ID" value="MRS64437.1"/>
    <property type="molecule type" value="Genomic_DNA"/>
</dbReference>
<evidence type="ECO:0000313" key="3">
    <source>
        <dbReference type="Proteomes" id="UP000441754"/>
    </source>
</evidence>
<feature type="transmembrane region" description="Helical" evidence="1">
    <location>
        <begin position="196"/>
        <end position="214"/>
    </location>
</feature>
<dbReference type="OrthoDB" id="954494at2"/>
<dbReference type="RefSeq" id="WP_154177781.1">
    <property type="nucleotide sequence ID" value="NZ_WJXZ01000014.1"/>
</dbReference>
<feature type="transmembrane region" description="Helical" evidence="1">
    <location>
        <begin position="123"/>
        <end position="144"/>
    </location>
</feature>
<accession>A0A7K0ERL4</accession>
<feature type="transmembrane region" description="Helical" evidence="1">
    <location>
        <begin position="12"/>
        <end position="32"/>
    </location>
</feature>
<proteinExistence type="predicted"/>
<keyword evidence="3" id="KW-1185">Reference proteome</keyword>
<keyword evidence="1" id="KW-1133">Transmembrane helix</keyword>
<gene>
    <name evidence="2" type="ORF">GJJ30_24270</name>
</gene>
<comment type="caution">
    <text evidence="2">The sequence shown here is derived from an EMBL/GenBank/DDBJ whole genome shotgun (WGS) entry which is preliminary data.</text>
</comment>